<keyword evidence="3" id="KW-0804">Transcription</keyword>
<dbReference type="SUPFAM" id="SSF46785">
    <property type="entry name" value="Winged helix' DNA-binding domain"/>
    <property type="match status" value="1"/>
</dbReference>
<evidence type="ECO:0000313" key="6">
    <source>
        <dbReference type="Proteomes" id="UP000288758"/>
    </source>
</evidence>
<dbReference type="GO" id="GO:0003677">
    <property type="term" value="F:DNA binding"/>
    <property type="evidence" value="ECO:0007669"/>
    <property type="project" value="UniProtKB-KW"/>
</dbReference>
<evidence type="ECO:0000256" key="1">
    <source>
        <dbReference type="ARBA" id="ARBA00023015"/>
    </source>
</evidence>
<reference evidence="5 6" key="1">
    <citation type="submission" date="2018-12" db="EMBL/GenBank/DDBJ databases">
        <title>Complete Genome Sequence of the Corallopyronin A producing Myxobacterium Corallococcus coralloides B035.</title>
        <authorList>
            <person name="Bouhired S.M."/>
            <person name="Rupp O."/>
            <person name="Blom J."/>
            <person name="Schaeberle T.F."/>
            <person name="Kehraus S."/>
            <person name="Schiefer A."/>
            <person name="Pfarr K."/>
            <person name="Goesmann A."/>
            <person name="Hoerauf A."/>
            <person name="Koenig G.M."/>
        </authorList>
    </citation>
    <scope>NUCLEOTIDE SEQUENCE [LARGE SCALE GENOMIC DNA]</scope>
    <source>
        <strain evidence="5 6">B035</strain>
    </source>
</reference>
<evidence type="ECO:0000256" key="2">
    <source>
        <dbReference type="ARBA" id="ARBA00023125"/>
    </source>
</evidence>
<dbReference type="Gene3D" id="1.10.10.10">
    <property type="entry name" value="Winged helix-like DNA-binding domain superfamily/Winged helix DNA-binding domain"/>
    <property type="match status" value="1"/>
</dbReference>
<dbReference type="AlphaFoldDB" id="A0A410RP65"/>
<dbReference type="InterPro" id="IPR002577">
    <property type="entry name" value="HTH_HxlR"/>
</dbReference>
<sequence>MTGRYDDDCVAAREILSLIGDKWSVMVIVNLGEGPVRFSNLKRAIEGISQRMLTLTLRNLERDGLLTRTVHPTTPPSVDYALTKLGRTLLEPVSVLAMWAQQHRPEMERAREAFARSARAK</sequence>
<name>A0A410RP65_CORCK</name>
<dbReference type="EMBL" id="CP034669">
    <property type="protein sequence ID" value="QAT83757.1"/>
    <property type="molecule type" value="Genomic_DNA"/>
</dbReference>
<organism evidence="5 6">
    <name type="scientific">Corallococcus coralloides</name>
    <name type="common">Myxococcus coralloides</name>
    <dbReference type="NCBI Taxonomy" id="184914"/>
    <lineage>
        <taxon>Bacteria</taxon>
        <taxon>Pseudomonadati</taxon>
        <taxon>Myxococcota</taxon>
        <taxon>Myxococcia</taxon>
        <taxon>Myxococcales</taxon>
        <taxon>Cystobacterineae</taxon>
        <taxon>Myxococcaceae</taxon>
        <taxon>Corallococcus</taxon>
    </lineage>
</organism>
<feature type="domain" description="HTH hxlR-type" evidence="4">
    <location>
        <begin position="9"/>
        <end position="108"/>
    </location>
</feature>
<proteinExistence type="predicted"/>
<evidence type="ECO:0000313" key="5">
    <source>
        <dbReference type="EMBL" id="QAT83757.1"/>
    </source>
</evidence>
<evidence type="ECO:0000256" key="3">
    <source>
        <dbReference type="ARBA" id="ARBA00023163"/>
    </source>
</evidence>
<dbReference type="PANTHER" id="PTHR33204:SF39">
    <property type="entry name" value="TRANSCRIPTIONAL REGULATORY PROTEIN"/>
    <property type="match status" value="1"/>
</dbReference>
<keyword evidence="2" id="KW-0238">DNA-binding</keyword>
<evidence type="ECO:0000259" key="4">
    <source>
        <dbReference type="PROSITE" id="PS51118"/>
    </source>
</evidence>
<keyword evidence="1" id="KW-0805">Transcription regulation</keyword>
<dbReference type="PROSITE" id="PS51118">
    <property type="entry name" value="HTH_HXLR"/>
    <property type="match status" value="1"/>
</dbReference>
<dbReference type="Pfam" id="PF01638">
    <property type="entry name" value="HxlR"/>
    <property type="match status" value="1"/>
</dbReference>
<dbReference type="PANTHER" id="PTHR33204">
    <property type="entry name" value="TRANSCRIPTIONAL REGULATOR, MARR FAMILY"/>
    <property type="match status" value="1"/>
</dbReference>
<protein>
    <submittedName>
        <fullName evidence="5">HxlR family transcriptional regulator</fullName>
    </submittedName>
</protein>
<dbReference type="Proteomes" id="UP000288758">
    <property type="component" value="Chromosome"/>
</dbReference>
<gene>
    <name evidence="5" type="primary">ytfH</name>
    <name evidence="5" type="ORF">EJ065_2174</name>
</gene>
<dbReference type="InterPro" id="IPR036390">
    <property type="entry name" value="WH_DNA-bd_sf"/>
</dbReference>
<dbReference type="RefSeq" id="WP_240672820.1">
    <property type="nucleotide sequence ID" value="NZ_CP034669.1"/>
</dbReference>
<dbReference type="InterPro" id="IPR036388">
    <property type="entry name" value="WH-like_DNA-bd_sf"/>
</dbReference>
<accession>A0A410RP65</accession>